<dbReference type="InterPro" id="IPR045863">
    <property type="entry name" value="CorA_TM1_TM2"/>
</dbReference>
<evidence type="ECO:0000256" key="6">
    <source>
        <dbReference type="ARBA" id="ARBA00022989"/>
    </source>
</evidence>
<dbReference type="NCBIfam" id="TIGR00383">
    <property type="entry name" value="corA"/>
    <property type="match status" value="1"/>
</dbReference>
<dbReference type="Proteomes" id="UP000712570">
    <property type="component" value="Unassembled WGS sequence"/>
</dbReference>
<dbReference type="Gene3D" id="3.30.460.20">
    <property type="entry name" value="CorA soluble domain-like"/>
    <property type="match status" value="1"/>
</dbReference>
<comment type="subcellular location">
    <subcellularLocation>
        <location evidence="1">Cell membrane</location>
        <topology evidence="1">Multi-pass membrane protein</topology>
    </subcellularLocation>
    <subcellularLocation>
        <location evidence="8">Membrane</location>
        <topology evidence="8">Multi-pass membrane protein</topology>
    </subcellularLocation>
</comment>
<evidence type="ECO:0000313" key="10">
    <source>
        <dbReference type="Proteomes" id="UP000712570"/>
    </source>
</evidence>
<feature type="transmembrane region" description="Helical" evidence="8">
    <location>
        <begin position="266"/>
        <end position="285"/>
    </location>
</feature>
<reference evidence="9 10" key="1">
    <citation type="submission" date="2020-03" db="EMBL/GenBank/DDBJ databases">
        <title>Draft genome sequence of environmentally isolated violet-colored cultures.</title>
        <authorList>
            <person name="Wilson H.S."/>
        </authorList>
    </citation>
    <scope>NUCLEOTIDE SEQUENCE [LARGE SCALE GENOMIC DNA]</scope>
    <source>
        <strain evidence="9 10">HSC-16F04</strain>
    </source>
</reference>
<keyword evidence="8" id="KW-0460">Magnesium</keyword>
<keyword evidence="7 8" id="KW-0472">Membrane</keyword>
<keyword evidence="4 8" id="KW-1003">Cell membrane</keyword>
<dbReference type="InterPro" id="IPR004488">
    <property type="entry name" value="Mg/Co-transport_prot_CorA"/>
</dbReference>
<evidence type="ECO:0000313" key="9">
    <source>
        <dbReference type="EMBL" id="NHQ84518.1"/>
    </source>
</evidence>
<name>A0ABX0KKF3_9NEIS</name>
<dbReference type="SUPFAM" id="SSF144083">
    <property type="entry name" value="Magnesium transport protein CorA, transmembrane region"/>
    <property type="match status" value="1"/>
</dbReference>
<dbReference type="PANTHER" id="PTHR46494:SF1">
    <property type="entry name" value="CORA FAMILY METAL ION TRANSPORTER (EUROFUNG)"/>
    <property type="match status" value="1"/>
</dbReference>
<dbReference type="EMBL" id="JAAOLX010000001">
    <property type="protein sequence ID" value="NHQ84518.1"/>
    <property type="molecule type" value="Genomic_DNA"/>
</dbReference>
<comment type="similarity">
    <text evidence="2 8">Belongs to the CorA metal ion transporter (MIT) (TC 1.A.35) family.</text>
</comment>
<keyword evidence="10" id="KW-1185">Reference proteome</keyword>
<proteinExistence type="inferred from homology"/>
<dbReference type="Gene3D" id="1.20.58.340">
    <property type="entry name" value="Magnesium transport protein CorA, transmembrane region"/>
    <property type="match status" value="2"/>
</dbReference>
<dbReference type="InterPro" id="IPR002523">
    <property type="entry name" value="MgTranspt_CorA/ZnTranspt_ZntB"/>
</dbReference>
<protein>
    <recommendedName>
        <fullName evidence="8">Magnesium transport protein CorA</fullName>
    </recommendedName>
</protein>
<feature type="transmembrane region" description="Helical" evidence="8">
    <location>
        <begin position="297"/>
        <end position="317"/>
    </location>
</feature>
<keyword evidence="6 8" id="KW-1133">Transmembrane helix</keyword>
<accession>A0ABX0KKF3</accession>
<evidence type="ECO:0000256" key="3">
    <source>
        <dbReference type="ARBA" id="ARBA00022448"/>
    </source>
</evidence>
<keyword evidence="5 8" id="KW-0812">Transmembrane</keyword>
<keyword evidence="8" id="KW-0406">Ion transport</keyword>
<evidence type="ECO:0000256" key="4">
    <source>
        <dbReference type="ARBA" id="ARBA00022475"/>
    </source>
</evidence>
<evidence type="ECO:0000256" key="1">
    <source>
        <dbReference type="ARBA" id="ARBA00004651"/>
    </source>
</evidence>
<dbReference type="CDD" id="cd12830">
    <property type="entry name" value="MtCorA-like"/>
    <property type="match status" value="1"/>
</dbReference>
<organism evidence="9 10">
    <name type="scientific">Iodobacter violaceini</name>
    <dbReference type="NCBI Taxonomy" id="3044271"/>
    <lineage>
        <taxon>Bacteria</taxon>
        <taxon>Pseudomonadati</taxon>
        <taxon>Pseudomonadota</taxon>
        <taxon>Betaproteobacteria</taxon>
        <taxon>Neisseriales</taxon>
        <taxon>Chitinibacteraceae</taxon>
        <taxon>Iodobacter</taxon>
    </lineage>
</organism>
<evidence type="ECO:0000256" key="8">
    <source>
        <dbReference type="RuleBase" id="RU362010"/>
    </source>
</evidence>
<dbReference type="Pfam" id="PF01544">
    <property type="entry name" value="CorA"/>
    <property type="match status" value="1"/>
</dbReference>
<keyword evidence="3 8" id="KW-0813">Transport</keyword>
<dbReference type="RefSeq" id="WP_166820568.1">
    <property type="nucleotide sequence ID" value="NZ_JAAOLX010000001.1"/>
</dbReference>
<evidence type="ECO:0000256" key="5">
    <source>
        <dbReference type="ARBA" id="ARBA00022692"/>
    </source>
</evidence>
<comment type="caution">
    <text evidence="9">The sequence shown here is derived from an EMBL/GenBank/DDBJ whole genome shotgun (WGS) entry which is preliminary data.</text>
</comment>
<dbReference type="SUPFAM" id="SSF143865">
    <property type="entry name" value="CorA soluble domain-like"/>
    <property type="match status" value="1"/>
</dbReference>
<evidence type="ECO:0000256" key="7">
    <source>
        <dbReference type="ARBA" id="ARBA00023136"/>
    </source>
</evidence>
<comment type="function">
    <text evidence="8">Mediates influx of magnesium ions.</text>
</comment>
<dbReference type="PANTHER" id="PTHR46494">
    <property type="entry name" value="CORA FAMILY METAL ION TRANSPORTER (EUROFUNG)"/>
    <property type="match status" value="1"/>
</dbReference>
<dbReference type="InterPro" id="IPR045861">
    <property type="entry name" value="CorA_cytoplasmic_dom"/>
</dbReference>
<sequence length="334" mass="37987">MLINCAAYQNGKKIADIPKPEISDYIEQPDSFVWVALRDPEPAELEEMREEFGLHELAVEDVQKGHQMPKIEEYGQTLFVVLHLLELDADATIQLGEVGIFVGPNYVLSIRNRSQINFLNVRERCEQEPHLLVHGAGFVLYALMDAVIDRYFPIIHSLEIELENIEARIFSGGSSTRESIEEIYKLKRKLMRVQHSITPLHEAVTRLHGGRVPQVCSQLQEYYRDLDDHLGRITHTIEGIRDMLNTAIQVNLSMISLSESAVTKKLAAWAALFAVPTMIAGVYGMNFEHMPELKWGLGYPSALVLMVILDIGLWLYFRRAGWLGSSDEMIKIKD</sequence>
<gene>
    <name evidence="8 9" type="primary">corA</name>
    <name evidence="9" type="ORF">HA050_00080</name>
</gene>
<evidence type="ECO:0000256" key="2">
    <source>
        <dbReference type="ARBA" id="ARBA00009765"/>
    </source>
</evidence>